<dbReference type="eggNOG" id="KOG0826">
    <property type="taxonomic scope" value="Eukaryota"/>
</dbReference>
<dbReference type="FunFam" id="3.30.40.10:FF:000357">
    <property type="entry name" value="Peroxisome biogenesis protein 12"/>
    <property type="match status" value="1"/>
</dbReference>
<evidence type="ECO:0000256" key="11">
    <source>
        <dbReference type="ARBA" id="ARBA00022927"/>
    </source>
</evidence>
<organism evidence="18 19">
    <name type="scientific">Trichoplax adhaerens</name>
    <name type="common">Trichoplax reptans</name>
    <dbReference type="NCBI Taxonomy" id="10228"/>
    <lineage>
        <taxon>Eukaryota</taxon>
        <taxon>Metazoa</taxon>
        <taxon>Placozoa</taxon>
        <taxon>Uniplacotomia</taxon>
        <taxon>Trichoplacea</taxon>
        <taxon>Trichoplacidae</taxon>
        <taxon>Trichoplax</taxon>
    </lineage>
</organism>
<dbReference type="HOGENOM" id="CLU_1350444_0_0_1"/>
<keyword evidence="19" id="KW-1185">Reference proteome</keyword>
<keyword evidence="8" id="KW-0863">Zinc-finger</keyword>
<evidence type="ECO:0000256" key="16">
    <source>
        <dbReference type="ARBA" id="ARBA00045862"/>
    </source>
</evidence>
<evidence type="ECO:0000256" key="9">
    <source>
        <dbReference type="ARBA" id="ARBA00022786"/>
    </source>
</evidence>
<evidence type="ECO:0000256" key="1">
    <source>
        <dbReference type="ARBA" id="ARBA00004585"/>
    </source>
</evidence>
<dbReference type="Gene3D" id="3.30.40.10">
    <property type="entry name" value="Zinc/RING finger domain, C3HC4 (zinc finger)"/>
    <property type="match status" value="1"/>
</dbReference>
<comment type="pathway">
    <text evidence="2">Protein modification; protein ubiquitination.</text>
</comment>
<dbReference type="InterPro" id="IPR001841">
    <property type="entry name" value="Znf_RING"/>
</dbReference>
<name>B3S8J1_TRIAD</name>
<dbReference type="STRING" id="10228.B3S8J1"/>
<evidence type="ECO:0000259" key="17">
    <source>
        <dbReference type="Pfam" id="PF13923"/>
    </source>
</evidence>
<dbReference type="Pfam" id="PF13923">
    <property type="entry name" value="zf-C3HC4_2"/>
    <property type="match status" value="1"/>
</dbReference>
<keyword evidence="10" id="KW-0862">Zinc</keyword>
<evidence type="ECO:0000256" key="14">
    <source>
        <dbReference type="ARBA" id="ARBA00023140"/>
    </source>
</evidence>
<dbReference type="GeneID" id="6757821"/>
<dbReference type="PhylomeDB" id="B3S8J1"/>
<evidence type="ECO:0000256" key="13">
    <source>
        <dbReference type="ARBA" id="ARBA00023136"/>
    </source>
</evidence>
<comment type="subcellular location">
    <subcellularLocation>
        <location evidence="1">Peroxisome membrane</location>
        <topology evidence="1">Multi-pass membrane protein</topology>
    </subcellularLocation>
</comment>
<dbReference type="InterPro" id="IPR013083">
    <property type="entry name" value="Znf_RING/FYVE/PHD"/>
</dbReference>
<dbReference type="SUPFAM" id="SSF57850">
    <property type="entry name" value="RING/U-box"/>
    <property type="match status" value="1"/>
</dbReference>
<dbReference type="InterPro" id="IPR017375">
    <property type="entry name" value="PEX12"/>
</dbReference>
<dbReference type="RefSeq" id="XP_002116536.1">
    <property type="nucleotide sequence ID" value="XM_002116500.1"/>
</dbReference>
<accession>B3S8J1</accession>
<dbReference type="CTD" id="6757821"/>
<gene>
    <name evidence="18" type="ORF">TRIADDRAFT_60559</name>
</gene>
<evidence type="ECO:0000256" key="8">
    <source>
        <dbReference type="ARBA" id="ARBA00022771"/>
    </source>
</evidence>
<dbReference type="GO" id="GO:0005778">
    <property type="term" value="C:peroxisomal membrane"/>
    <property type="evidence" value="ECO:0007669"/>
    <property type="project" value="UniProtKB-SubCell"/>
</dbReference>
<dbReference type="EMBL" id="DS985256">
    <property type="protein sequence ID" value="EDV20892.1"/>
    <property type="molecule type" value="Genomic_DNA"/>
</dbReference>
<reference evidence="18 19" key="1">
    <citation type="journal article" date="2008" name="Nature">
        <title>The Trichoplax genome and the nature of placozoans.</title>
        <authorList>
            <person name="Srivastava M."/>
            <person name="Begovic E."/>
            <person name="Chapman J."/>
            <person name="Putnam N.H."/>
            <person name="Hellsten U."/>
            <person name="Kawashima T."/>
            <person name="Kuo A."/>
            <person name="Mitros T."/>
            <person name="Salamov A."/>
            <person name="Carpenter M.L."/>
            <person name="Signorovitch A.Y."/>
            <person name="Moreno M.A."/>
            <person name="Kamm K."/>
            <person name="Grimwood J."/>
            <person name="Schmutz J."/>
            <person name="Shapiro H."/>
            <person name="Grigoriev I.V."/>
            <person name="Buss L.W."/>
            <person name="Schierwater B."/>
            <person name="Dellaporta S.L."/>
            <person name="Rokhsar D.S."/>
        </authorList>
    </citation>
    <scope>NUCLEOTIDE SEQUENCE [LARGE SCALE GENOMIC DNA]</scope>
    <source>
        <strain evidence="18 19">Grell-BS-1999</strain>
    </source>
</reference>
<evidence type="ECO:0000256" key="15">
    <source>
        <dbReference type="ARBA" id="ARBA00029692"/>
    </source>
</evidence>
<protein>
    <recommendedName>
        <fullName evidence="4">Peroxisome assembly protein 12</fullName>
    </recommendedName>
    <alternativeName>
        <fullName evidence="15">Peroxin-12</fullName>
    </alternativeName>
</protein>
<keyword evidence="5" id="KW-0813">Transport</keyword>
<dbReference type="InParanoid" id="B3S8J1"/>
<keyword evidence="9" id="KW-0833">Ubl conjugation pathway</keyword>
<sequence length="203" mass="22469">MASFSANFMQQNYLRPSLFELVAQNSMTTALRPAINYALKVGVPYIKNKLDTYFNEWNDEITTTISLAFNLMYAFGIDDSFSPLLKLAGLTSSLPVLAFCLKIVEWWYSEENTTRSSSTFADLPIPPPPDKPKTAPNGIRPPINTAECALCNQGITNATALSTSGYVFCYPCIYQYLKQSGKCPITHLPTGIQQLVKIYPGAV</sequence>
<dbReference type="AlphaFoldDB" id="B3S8J1"/>
<feature type="domain" description="RING-type" evidence="17">
    <location>
        <begin position="147"/>
        <end position="185"/>
    </location>
</feature>
<keyword evidence="12" id="KW-1133">Transmembrane helix</keyword>
<dbReference type="CDD" id="cd16451">
    <property type="entry name" value="mRING_PEX12"/>
    <property type="match status" value="1"/>
</dbReference>
<keyword evidence="11" id="KW-0653">Protein transport</keyword>
<comment type="function">
    <text evidence="16">Component of a retrotranslocation channel required for peroxisome organization by mediating export of the PEX5 receptor from peroxisomes to the cytosol, thereby promoting PEX5 recycling. The retrotranslocation channel is composed of PEX2, PEX10 and PEX12; each subunit contributing transmembrane segments that coassemble into an open channel that specifically allows the passage of PEX5 through the peroxisomal membrane. PEX12 also regulates PEX5 recycling by activating the E3 ubiquitin-protein ligase activity of PEX10. When PEX5 recycling is compromised, PEX12 stimulates PEX10-mediated polyubiquitination of PEX5, leading to its subsequent degradation.</text>
</comment>
<evidence type="ECO:0000256" key="5">
    <source>
        <dbReference type="ARBA" id="ARBA00022448"/>
    </source>
</evidence>
<dbReference type="FunCoup" id="B3S8J1">
    <property type="interactions" value="1437"/>
</dbReference>
<dbReference type="GO" id="GO:0008270">
    <property type="term" value="F:zinc ion binding"/>
    <property type="evidence" value="ECO:0007669"/>
    <property type="project" value="UniProtKB-KW"/>
</dbReference>
<keyword evidence="14" id="KW-0576">Peroxisome</keyword>
<dbReference type="OrthoDB" id="107372at2759"/>
<dbReference type="KEGG" id="tad:TRIADDRAFT_60559"/>
<keyword evidence="7" id="KW-0479">Metal-binding</keyword>
<keyword evidence="6" id="KW-0812">Transmembrane</keyword>
<dbReference type="Proteomes" id="UP000009022">
    <property type="component" value="Unassembled WGS sequence"/>
</dbReference>
<comment type="similarity">
    <text evidence="3">Belongs to the pex2/pex10/pex12 family.</text>
</comment>
<evidence type="ECO:0000256" key="4">
    <source>
        <dbReference type="ARBA" id="ARBA00018980"/>
    </source>
</evidence>
<dbReference type="PANTHER" id="PTHR12888">
    <property type="entry name" value="PEROXISOME ASSEMBLY PROTEIN 12 PEROXIN-12"/>
    <property type="match status" value="1"/>
</dbReference>
<evidence type="ECO:0000313" key="18">
    <source>
        <dbReference type="EMBL" id="EDV20892.1"/>
    </source>
</evidence>
<dbReference type="GO" id="GO:0016558">
    <property type="term" value="P:protein import into peroxisome matrix"/>
    <property type="evidence" value="ECO:0007669"/>
    <property type="project" value="InterPro"/>
</dbReference>
<evidence type="ECO:0000313" key="19">
    <source>
        <dbReference type="Proteomes" id="UP000009022"/>
    </source>
</evidence>
<evidence type="ECO:0000256" key="12">
    <source>
        <dbReference type="ARBA" id="ARBA00022989"/>
    </source>
</evidence>
<evidence type="ECO:0000256" key="10">
    <source>
        <dbReference type="ARBA" id="ARBA00022833"/>
    </source>
</evidence>
<evidence type="ECO:0000256" key="6">
    <source>
        <dbReference type="ARBA" id="ARBA00022692"/>
    </source>
</evidence>
<dbReference type="OMA" id="INTAECA"/>
<evidence type="ECO:0000256" key="7">
    <source>
        <dbReference type="ARBA" id="ARBA00022723"/>
    </source>
</evidence>
<evidence type="ECO:0000256" key="3">
    <source>
        <dbReference type="ARBA" id="ARBA00008704"/>
    </source>
</evidence>
<dbReference type="PANTHER" id="PTHR12888:SF0">
    <property type="entry name" value="PEROXISOME ASSEMBLY PROTEIN 12"/>
    <property type="match status" value="1"/>
</dbReference>
<proteinExistence type="inferred from homology"/>
<keyword evidence="13" id="KW-0472">Membrane</keyword>
<evidence type="ECO:0000256" key="2">
    <source>
        <dbReference type="ARBA" id="ARBA00004906"/>
    </source>
</evidence>